<evidence type="ECO:0000256" key="4">
    <source>
        <dbReference type="ARBA" id="ARBA00010662"/>
    </source>
</evidence>
<reference evidence="9 10" key="1">
    <citation type="submission" date="2009-12" db="EMBL/GenBank/DDBJ databases">
        <title>Complete sequence of Thermotoga petrophila RKU-1.</title>
        <authorList>
            <consortium name="US DOE Joint Genome Institute"/>
            <person name="Lucas S."/>
            <person name="Copeland A."/>
            <person name="Lapidus A."/>
            <person name="Glavina del Rio T."/>
            <person name="Dalin E."/>
            <person name="Tice H."/>
            <person name="Bruce D."/>
            <person name="Goodwin L."/>
            <person name="Pitluck S."/>
            <person name="Munk A.C."/>
            <person name="Brettin T."/>
            <person name="Detter J.C."/>
            <person name="Han C."/>
            <person name="Tapia R."/>
            <person name="Larimer F."/>
            <person name="Land M."/>
            <person name="Hauser L."/>
            <person name="Kyrpides N."/>
            <person name="Mikhailova N."/>
            <person name="Nelson K.E."/>
            <person name="Gogarten J.P."/>
            <person name="Noll K.M."/>
        </authorList>
    </citation>
    <scope>NUCLEOTIDE SEQUENCE [LARGE SCALE GENOMIC DNA]</scope>
    <source>
        <strain evidence="10">ATCC BAA-489 / DSM 13996 / JCM 10882 / RKU-10</strain>
    </source>
</reference>
<dbReference type="SUPFAM" id="SSF100950">
    <property type="entry name" value="NagB/RpiA/CoA transferase-like"/>
    <property type="match status" value="1"/>
</dbReference>
<evidence type="ECO:0000256" key="6">
    <source>
        <dbReference type="ARBA" id="ARBA00020337"/>
    </source>
</evidence>
<comment type="catalytic activity">
    <reaction evidence="1 7">
        <text>6-phospho-D-glucono-1,5-lactone + H2O = 6-phospho-D-gluconate + H(+)</text>
        <dbReference type="Rhea" id="RHEA:12556"/>
        <dbReference type="ChEBI" id="CHEBI:15377"/>
        <dbReference type="ChEBI" id="CHEBI:15378"/>
        <dbReference type="ChEBI" id="CHEBI:57955"/>
        <dbReference type="ChEBI" id="CHEBI:58759"/>
        <dbReference type="EC" id="3.1.1.31"/>
    </reaction>
</comment>
<evidence type="ECO:0000256" key="1">
    <source>
        <dbReference type="ARBA" id="ARBA00000832"/>
    </source>
</evidence>
<dbReference type="GO" id="GO:0017057">
    <property type="term" value="F:6-phosphogluconolactonase activity"/>
    <property type="evidence" value="ECO:0007669"/>
    <property type="project" value="UniProtKB-UniRule"/>
</dbReference>
<dbReference type="AlphaFoldDB" id="D2C4N4"/>
<protein>
    <recommendedName>
        <fullName evidence="6 7">6-phosphogluconolactonase</fullName>
        <shortName evidence="7">6PGL</shortName>
        <ecNumber evidence="5 7">3.1.1.31</ecNumber>
    </recommendedName>
</protein>
<gene>
    <name evidence="7" type="primary">pgl</name>
    <name evidence="9" type="ordered locus">Tnap_1616</name>
</gene>
<keyword evidence="7" id="KW-0378">Hydrolase</keyword>
<organism evidence="9 10">
    <name type="scientific">Thermotoga petrophila (strain ATCC BAA-489 / DSM 13996 / JCM 10882 / RKU-10)</name>
    <name type="common">Thermotoga naphthophila</name>
    <dbReference type="NCBI Taxonomy" id="590168"/>
    <lineage>
        <taxon>Bacteria</taxon>
        <taxon>Thermotogati</taxon>
        <taxon>Thermotogota</taxon>
        <taxon>Thermotogae</taxon>
        <taxon>Thermotogales</taxon>
        <taxon>Thermotogaceae</taxon>
        <taxon>Thermotoga</taxon>
    </lineage>
</organism>
<feature type="domain" description="Glucosamine/galactosamine-6-phosphate isomerase" evidence="8">
    <location>
        <begin position="10"/>
        <end position="212"/>
    </location>
</feature>
<evidence type="ECO:0000256" key="2">
    <source>
        <dbReference type="ARBA" id="ARBA00002681"/>
    </source>
</evidence>
<dbReference type="InterPro" id="IPR037171">
    <property type="entry name" value="NagB/RpiA_transferase-like"/>
</dbReference>
<evidence type="ECO:0000313" key="10">
    <source>
        <dbReference type="Proteomes" id="UP000000940"/>
    </source>
</evidence>
<dbReference type="NCBIfam" id="TIGR01198">
    <property type="entry name" value="pgl"/>
    <property type="match status" value="1"/>
</dbReference>
<dbReference type="EMBL" id="CP001839">
    <property type="protein sequence ID" value="ADA67688.1"/>
    <property type="molecule type" value="Genomic_DNA"/>
</dbReference>
<dbReference type="Gene3D" id="3.40.50.1360">
    <property type="match status" value="1"/>
</dbReference>
<dbReference type="HOGENOM" id="CLU_053947_2_0_0"/>
<dbReference type="GO" id="GO:0005975">
    <property type="term" value="P:carbohydrate metabolic process"/>
    <property type="evidence" value="ECO:0007669"/>
    <property type="project" value="UniProtKB-UniRule"/>
</dbReference>
<comment type="similarity">
    <text evidence="4 7">Belongs to the glucosamine/galactosamine-6-phosphate isomerase family. 6-phosphogluconolactonase subfamily.</text>
</comment>
<dbReference type="InterPro" id="IPR039104">
    <property type="entry name" value="6PGL"/>
</dbReference>
<dbReference type="UniPathway" id="UPA00115">
    <property type="reaction ID" value="UER00409"/>
</dbReference>
<keyword evidence="10" id="KW-1185">Reference proteome</keyword>
<evidence type="ECO:0000256" key="5">
    <source>
        <dbReference type="ARBA" id="ARBA00013198"/>
    </source>
</evidence>
<dbReference type="KEGG" id="tnp:Tnap_1616"/>
<name>D2C4N4_THEP2</name>
<evidence type="ECO:0000313" key="9">
    <source>
        <dbReference type="EMBL" id="ADA67688.1"/>
    </source>
</evidence>
<dbReference type="InterPro" id="IPR005900">
    <property type="entry name" value="6-phosphogluconolactonase_DevB"/>
</dbReference>
<dbReference type="PANTHER" id="PTHR11054">
    <property type="entry name" value="6-PHOSPHOGLUCONOLACTONASE"/>
    <property type="match status" value="1"/>
</dbReference>
<sequence length="216" mass="24763">MIYLLEDGYVDFVVEKIRTKMEKLLEEKDKIFVILAGGKTPLPVYEKLAEQKLPWDRIHFFLSDERYVPLDSDQSNFRNINEVLFSRAKIPSSNVHYVDTSLPVEKACEKYERGIRSATDQFDLAILGMGPDGHVASIFDLETGNKDGLVTFTDPSGDPKVPRVTLTFRALNTSRYVFFLIRGKEKINRLAEILKEEPLPAYFVRGKEKTVWLVGK</sequence>
<evidence type="ECO:0000256" key="7">
    <source>
        <dbReference type="RuleBase" id="RU365095"/>
    </source>
</evidence>
<dbReference type="GO" id="GO:0006098">
    <property type="term" value="P:pentose-phosphate shunt"/>
    <property type="evidence" value="ECO:0007669"/>
    <property type="project" value="UniProtKB-UniPathway"/>
</dbReference>
<comment type="function">
    <text evidence="2 7">Hydrolysis of 6-phosphogluconolactone to 6-phosphogluconate.</text>
</comment>
<dbReference type="CDD" id="cd01400">
    <property type="entry name" value="6PGL"/>
    <property type="match status" value="1"/>
</dbReference>
<dbReference type="PANTHER" id="PTHR11054:SF0">
    <property type="entry name" value="6-PHOSPHOGLUCONOLACTONASE"/>
    <property type="match status" value="1"/>
</dbReference>
<dbReference type="InterPro" id="IPR006148">
    <property type="entry name" value="Glc/Gal-6P_isomerase"/>
</dbReference>
<dbReference type="Proteomes" id="UP000000940">
    <property type="component" value="Chromosome"/>
</dbReference>
<proteinExistence type="inferred from homology"/>
<dbReference type="Pfam" id="PF01182">
    <property type="entry name" value="Glucosamine_iso"/>
    <property type="match status" value="1"/>
</dbReference>
<dbReference type="EC" id="3.1.1.31" evidence="5 7"/>
<comment type="pathway">
    <text evidence="3 7">Carbohydrate degradation; pentose phosphate pathway; D-ribulose 5-phosphate from D-glucose 6-phosphate (oxidative stage): step 2/3.</text>
</comment>
<evidence type="ECO:0000259" key="8">
    <source>
        <dbReference type="Pfam" id="PF01182"/>
    </source>
</evidence>
<accession>D2C4N4</accession>
<evidence type="ECO:0000256" key="3">
    <source>
        <dbReference type="ARBA" id="ARBA00004961"/>
    </source>
</evidence>